<dbReference type="AlphaFoldDB" id="A0A8S1EWZ6"/>
<name>A0A8S1EWZ6_9PELO</name>
<gene>
    <name evidence="1" type="ORF">CBOVIS_LOCUS6447</name>
</gene>
<organism evidence="1 2">
    <name type="scientific">Caenorhabditis bovis</name>
    <dbReference type="NCBI Taxonomy" id="2654633"/>
    <lineage>
        <taxon>Eukaryota</taxon>
        <taxon>Metazoa</taxon>
        <taxon>Ecdysozoa</taxon>
        <taxon>Nematoda</taxon>
        <taxon>Chromadorea</taxon>
        <taxon>Rhabditida</taxon>
        <taxon>Rhabditina</taxon>
        <taxon>Rhabditomorpha</taxon>
        <taxon>Rhabditoidea</taxon>
        <taxon>Rhabditidae</taxon>
        <taxon>Peloderinae</taxon>
        <taxon>Caenorhabditis</taxon>
    </lineage>
</organism>
<proteinExistence type="predicted"/>
<dbReference type="Proteomes" id="UP000494206">
    <property type="component" value="Unassembled WGS sequence"/>
</dbReference>
<evidence type="ECO:0000313" key="1">
    <source>
        <dbReference type="EMBL" id="CAB3404053.1"/>
    </source>
</evidence>
<evidence type="ECO:0000313" key="2">
    <source>
        <dbReference type="Proteomes" id="UP000494206"/>
    </source>
</evidence>
<sequence>MRSGTMTSFKTCNPDLGNGELLGFCTDIGVCCEGPYEEPVVCPDGVHPLFIEPACHRGDSGCFECPQNIANCTCAYEYLPRSYSSAYTKCEMYIGQNTCKHCSDLSGKLSEPESVEEVELLGSIAKDGWDYCLGIKEWGDGFAQVNHFKENPIYDFYWSLWDKTYSPGPPEQRIIMTKNKLLKSLEYCLKILEMMLRNLD</sequence>
<dbReference type="EMBL" id="CADEPM010000004">
    <property type="protein sequence ID" value="CAB3404053.1"/>
    <property type="molecule type" value="Genomic_DNA"/>
</dbReference>
<reference evidence="1 2" key="1">
    <citation type="submission" date="2020-04" db="EMBL/GenBank/DDBJ databases">
        <authorList>
            <person name="Laetsch R D."/>
            <person name="Stevens L."/>
            <person name="Kumar S."/>
            <person name="Blaxter L. M."/>
        </authorList>
    </citation>
    <scope>NUCLEOTIDE SEQUENCE [LARGE SCALE GENOMIC DNA]</scope>
</reference>
<accession>A0A8S1EWZ6</accession>
<comment type="caution">
    <text evidence="1">The sequence shown here is derived from an EMBL/GenBank/DDBJ whole genome shotgun (WGS) entry which is preliminary data.</text>
</comment>
<protein>
    <submittedName>
        <fullName evidence="1">Uncharacterized protein</fullName>
    </submittedName>
</protein>
<keyword evidence="2" id="KW-1185">Reference proteome</keyword>